<dbReference type="PANTHER" id="PTHR46200">
    <property type="entry name" value="GATOR COMPLEX PROTEIN WDR24"/>
    <property type="match status" value="1"/>
</dbReference>
<protein>
    <submittedName>
        <fullName evidence="4">Uncharacterized protein</fullName>
    </submittedName>
</protein>
<evidence type="ECO:0000256" key="3">
    <source>
        <dbReference type="SAM" id="MobiDB-lite"/>
    </source>
</evidence>
<evidence type="ECO:0000313" key="5">
    <source>
        <dbReference type="Proteomes" id="UP000054270"/>
    </source>
</evidence>
<feature type="compositionally biased region" description="Basic and acidic residues" evidence="3">
    <location>
        <begin position="914"/>
        <end position="923"/>
    </location>
</feature>
<feature type="compositionally biased region" description="Low complexity" evidence="3">
    <location>
        <begin position="826"/>
        <end position="835"/>
    </location>
</feature>
<evidence type="ECO:0000256" key="1">
    <source>
        <dbReference type="ARBA" id="ARBA00022574"/>
    </source>
</evidence>
<feature type="region of interest" description="Disordered" evidence="3">
    <location>
        <begin position="580"/>
        <end position="665"/>
    </location>
</feature>
<dbReference type="GO" id="GO:0005774">
    <property type="term" value="C:vacuolar membrane"/>
    <property type="evidence" value="ECO:0007669"/>
    <property type="project" value="TreeGrafter"/>
</dbReference>
<dbReference type="Proteomes" id="UP000054270">
    <property type="component" value="Unassembled WGS sequence"/>
</dbReference>
<accession>A0A0D2L1G2</accession>
<feature type="compositionally biased region" description="Polar residues" evidence="3">
    <location>
        <begin position="587"/>
        <end position="607"/>
    </location>
</feature>
<evidence type="ECO:0000256" key="2">
    <source>
        <dbReference type="ARBA" id="ARBA00022737"/>
    </source>
</evidence>
<dbReference type="GO" id="GO:0005829">
    <property type="term" value="C:cytosol"/>
    <property type="evidence" value="ECO:0007669"/>
    <property type="project" value="TreeGrafter"/>
</dbReference>
<feature type="compositionally biased region" description="Low complexity" evidence="3">
    <location>
        <begin position="756"/>
        <end position="769"/>
    </location>
</feature>
<dbReference type="AlphaFoldDB" id="A0A0D2L1G2"/>
<feature type="compositionally biased region" description="Polar residues" evidence="3">
    <location>
        <begin position="615"/>
        <end position="636"/>
    </location>
</feature>
<dbReference type="GO" id="GO:1904263">
    <property type="term" value="P:positive regulation of TORC1 signaling"/>
    <property type="evidence" value="ECO:0007669"/>
    <property type="project" value="TreeGrafter"/>
</dbReference>
<evidence type="ECO:0000313" key="4">
    <source>
        <dbReference type="EMBL" id="KJA20557.1"/>
    </source>
</evidence>
<feature type="compositionally biased region" description="Low complexity" evidence="3">
    <location>
        <begin position="637"/>
        <end position="656"/>
    </location>
</feature>
<dbReference type="GO" id="GO:0016239">
    <property type="term" value="P:positive regulation of macroautophagy"/>
    <property type="evidence" value="ECO:0007669"/>
    <property type="project" value="TreeGrafter"/>
</dbReference>
<dbReference type="SUPFAM" id="SSF50978">
    <property type="entry name" value="WD40 repeat-like"/>
    <property type="match status" value="2"/>
</dbReference>
<dbReference type="Pfam" id="PF00400">
    <property type="entry name" value="WD40"/>
    <property type="match status" value="1"/>
</dbReference>
<gene>
    <name evidence="4" type="ORF">HYPSUDRAFT_216934</name>
</gene>
<dbReference type="InterPro" id="IPR036322">
    <property type="entry name" value="WD40_repeat_dom_sf"/>
</dbReference>
<reference evidence="5" key="1">
    <citation type="submission" date="2014-04" db="EMBL/GenBank/DDBJ databases">
        <title>Evolutionary Origins and Diversification of the Mycorrhizal Mutualists.</title>
        <authorList>
            <consortium name="DOE Joint Genome Institute"/>
            <consortium name="Mycorrhizal Genomics Consortium"/>
            <person name="Kohler A."/>
            <person name="Kuo A."/>
            <person name="Nagy L.G."/>
            <person name="Floudas D."/>
            <person name="Copeland A."/>
            <person name="Barry K.W."/>
            <person name="Cichocki N."/>
            <person name="Veneault-Fourrey C."/>
            <person name="LaButti K."/>
            <person name="Lindquist E.A."/>
            <person name="Lipzen A."/>
            <person name="Lundell T."/>
            <person name="Morin E."/>
            <person name="Murat C."/>
            <person name="Riley R."/>
            <person name="Ohm R."/>
            <person name="Sun H."/>
            <person name="Tunlid A."/>
            <person name="Henrissat B."/>
            <person name="Grigoriev I.V."/>
            <person name="Hibbett D.S."/>
            <person name="Martin F."/>
        </authorList>
    </citation>
    <scope>NUCLEOTIDE SEQUENCE [LARGE SCALE GENOMIC DNA]</scope>
    <source>
        <strain evidence="5">FD-334 SS-4</strain>
    </source>
</reference>
<dbReference type="OrthoDB" id="60955at2759"/>
<feature type="compositionally biased region" description="Acidic residues" evidence="3">
    <location>
        <begin position="722"/>
        <end position="744"/>
    </location>
</feature>
<keyword evidence="2" id="KW-0677">Repeat</keyword>
<feature type="region of interest" description="Disordered" evidence="3">
    <location>
        <begin position="901"/>
        <end position="928"/>
    </location>
</feature>
<dbReference type="InterPro" id="IPR015943">
    <property type="entry name" value="WD40/YVTN_repeat-like_dom_sf"/>
</dbReference>
<dbReference type="InterPro" id="IPR037590">
    <property type="entry name" value="WDR24"/>
</dbReference>
<feature type="compositionally biased region" description="Basic residues" evidence="3">
    <location>
        <begin position="861"/>
        <end position="875"/>
    </location>
</feature>
<dbReference type="InterPro" id="IPR001680">
    <property type="entry name" value="WD40_rpt"/>
</dbReference>
<feature type="compositionally biased region" description="Acidic residues" evidence="3">
    <location>
        <begin position="803"/>
        <end position="812"/>
    </location>
</feature>
<dbReference type="STRING" id="945553.A0A0D2L1G2"/>
<organism evidence="4 5">
    <name type="scientific">Hypholoma sublateritium (strain FD-334 SS-4)</name>
    <dbReference type="NCBI Taxonomy" id="945553"/>
    <lineage>
        <taxon>Eukaryota</taxon>
        <taxon>Fungi</taxon>
        <taxon>Dikarya</taxon>
        <taxon>Basidiomycota</taxon>
        <taxon>Agaricomycotina</taxon>
        <taxon>Agaricomycetes</taxon>
        <taxon>Agaricomycetidae</taxon>
        <taxon>Agaricales</taxon>
        <taxon>Agaricineae</taxon>
        <taxon>Strophariaceae</taxon>
        <taxon>Hypholoma</taxon>
    </lineage>
</organism>
<dbReference type="OMA" id="RRVLWRP"/>
<name>A0A0D2L1G2_HYPSF</name>
<feature type="region of interest" description="Disordered" evidence="3">
    <location>
        <begin position="701"/>
        <end position="880"/>
    </location>
</feature>
<dbReference type="SMART" id="SM00320">
    <property type="entry name" value="WD40"/>
    <property type="match status" value="3"/>
</dbReference>
<dbReference type="PANTHER" id="PTHR46200:SF1">
    <property type="entry name" value="GATOR COMPLEX PROTEIN WDR24"/>
    <property type="match status" value="1"/>
</dbReference>
<dbReference type="GO" id="GO:0061700">
    <property type="term" value="C:GATOR2 complex"/>
    <property type="evidence" value="ECO:0007669"/>
    <property type="project" value="TreeGrafter"/>
</dbReference>
<dbReference type="EMBL" id="KN817566">
    <property type="protein sequence ID" value="KJA20557.1"/>
    <property type="molecule type" value="Genomic_DNA"/>
</dbReference>
<dbReference type="Gene3D" id="2.130.10.10">
    <property type="entry name" value="YVTN repeat-like/Quinoprotein amine dehydrogenase"/>
    <property type="match status" value="1"/>
</dbReference>
<proteinExistence type="predicted"/>
<keyword evidence="5" id="KW-1185">Reference proteome</keyword>
<keyword evidence="1" id="KW-0853">WD repeat</keyword>
<sequence length="1145" mass="123409">MNTALPPLTIQTFLHPFNHVYSDQREHGDQGPSRHVRLSRVTPAGGGLIARNETGTRCAVTGKESLRILRVSPPSEGNKTDHKSATGKGGYRIDASRNFWDASGLKMDSASTDIAWGYGSFSNKILTSARNGELIMWDIHKSGTTKCERRTRETNRCINRMATSVHAPSYCITGAVDGQLRVWDLKDTTKSILRITHPSQNSIRSLAFSPIPWNPVQAVVGHDNGTIYRWDLRMGQRGQLDKVPVAHNGPVTSLDWYSPSSSIVGSTGVTAPLEATGMGSGWLASGGLDRCVKVWDLTGDNVHIPHKPTYTLRSAYPIRRIAWRPGYECEIAIVSNNDYSTHTLDAPGSSLSGGLTPGLDAMKVVDPIKDKASSSGDAIEIWDVRRGWIAKWRVSGSASDGGATDITFNGEHVLWAQHASGTFSQLDLRNVTKPIDTIPRAAATWDVTGSMAFVVDDVNPHEVPYDDVMPELRTVSDARKLPEKALGDLPVRLTTQAVGIYAHDFTNSDSETFKTLAKRYIYEGRERQEICAYNAGVASLAGHETAAEAWLLLGASLAQFVPPPLQPATIKLKTKKIPSPLLPSRPFPQQTSAVNGYTFPSSTSMGTSPDKGSFVTRSSAGQRSASVSVSRMTSYGASASASSHSRLTPTSSTTSSPRNLPVPLPLLTPMHGSFLGRRDSVDATAPGSAISSLMLRRASLPVPPLQSSSPSERSMRHVGEGVLEDSDSDDSEFGGDGEDEEGDETAGVNSSDEEGPAVVPVLSPGVSVPRPFPTPSPLSRLAGRQSSTSDDTEKEDGRSRESDADDSDDDDYNSYARLRAFHDGDGSSPSPQSSDTGFPGGENAARTRRPRSSSNALNTVHPRRWTSAHNKRRSRSSTIASLAVPRALTHHDSHSSIRTVTAAGGETTSMRSVGGKEDRENKAETGSITRHQASAVASVRPKSSTMSELVLNAAAAKALSAASKATELAGQVSPERAQMTERRIESIRIEDRRFKETTLAALKDALEEFADEGDVQTCAMLSLVAPKELEISLSRSTRFLDSYLELLNRMQLYTCAAYLRKYSEAESIRKPTLIGTTIYSSCGKCRKPLLRPAGGIKGTVASKGGYSYCLSCKKSRAICSICRLPVRALLFQCPVCNHGGHQDTG</sequence>